<feature type="compositionally biased region" description="Polar residues" evidence="2">
    <location>
        <begin position="88"/>
        <end position="97"/>
    </location>
</feature>
<feature type="compositionally biased region" description="Polar residues" evidence="2">
    <location>
        <begin position="478"/>
        <end position="498"/>
    </location>
</feature>
<evidence type="ECO:0000256" key="1">
    <source>
        <dbReference type="SAM" id="Coils"/>
    </source>
</evidence>
<feature type="region of interest" description="Disordered" evidence="2">
    <location>
        <begin position="478"/>
        <end position="502"/>
    </location>
</feature>
<protein>
    <submittedName>
        <fullName evidence="3">Uncharacterized protein</fullName>
    </submittedName>
</protein>
<feature type="compositionally biased region" description="Polar residues" evidence="2">
    <location>
        <begin position="48"/>
        <end position="61"/>
    </location>
</feature>
<feature type="region of interest" description="Disordered" evidence="2">
    <location>
        <begin position="286"/>
        <end position="312"/>
    </location>
</feature>
<name>A0A0J9XD99_GEOCN</name>
<feature type="compositionally biased region" description="Acidic residues" evidence="2">
    <location>
        <begin position="406"/>
        <end position="418"/>
    </location>
</feature>
<dbReference type="AlphaFoldDB" id="A0A0J9XD99"/>
<feature type="compositionally biased region" description="Low complexity" evidence="2">
    <location>
        <begin position="67"/>
        <end position="83"/>
    </location>
</feature>
<dbReference type="EMBL" id="CCBN010000010">
    <property type="protein sequence ID" value="CDO55236.1"/>
    <property type="molecule type" value="Genomic_DNA"/>
</dbReference>
<organism evidence="3 4">
    <name type="scientific">Geotrichum candidum</name>
    <name type="common">Oospora lactis</name>
    <name type="synonym">Dipodascus geotrichum</name>
    <dbReference type="NCBI Taxonomy" id="1173061"/>
    <lineage>
        <taxon>Eukaryota</taxon>
        <taxon>Fungi</taxon>
        <taxon>Dikarya</taxon>
        <taxon>Ascomycota</taxon>
        <taxon>Saccharomycotina</taxon>
        <taxon>Dipodascomycetes</taxon>
        <taxon>Dipodascales</taxon>
        <taxon>Dipodascaceae</taxon>
        <taxon>Geotrichum</taxon>
    </lineage>
</organism>
<evidence type="ECO:0000313" key="3">
    <source>
        <dbReference type="EMBL" id="CDO55236.1"/>
    </source>
</evidence>
<proteinExistence type="predicted"/>
<sequence length="648" mass="69575">MDNDNQPRPPNLSVPLDASSKAQHSGDQVKLDEAAGLTDSPSRELEGTTASYSQEQATTSYKDPKSHSTSASSPSSLAPDSVSGAMEPTQSQSDRQQVPFQISKYITTTPNIHKTGTTTTITAADVLESGPASASFLVSNNNNNQHVTDDSQSTLKETPAVIPQTSVPTLSAATVAEFQIPTQFLTLTAPQIDVHTLVQLKETLFSATQYLQHADQVIKYYRSHIAQLKLQNQLLMIETHEASQRHEVENHLVKRELDRLRFDQIDRQNEAAAAATAAATAAAASTVESKPSPSSTLLSVPTSNVSSSVHPTAGNAKNAAAVLSSPGSTDSDTYRRRLQRAKLRIRDSDKEIEQKNKEIAMLKKRLREGRLQREALEEALVNSSTPGGADKLRQSNVNVKYNNDKDNDEDDNEDDEYEKSEIERATTPPSLEKESQASLLRTPQSTTTIFNTRARTFTAGTTRDNGLDALGFLASQALQEQQNRKSTAPESPNQTTSKDSFKGKTALHNASISVNLPSLPFPSSGSTVSPDASLASSPKKGVEKSGLRSPVALKEKIDTPNISVSRFPLPSAAAVAAAVATGTNAVPAALTSAPAEALPIAPEKRRRESTGSTISNFSDSDDRSSNNQPSPKKQALESVVKNPKTPPH</sequence>
<reference evidence="3" key="1">
    <citation type="submission" date="2014-03" db="EMBL/GenBank/DDBJ databases">
        <authorList>
            <person name="Casaregola S."/>
        </authorList>
    </citation>
    <scope>NUCLEOTIDE SEQUENCE [LARGE SCALE GENOMIC DNA]</scope>
    <source>
        <strain evidence="3">CLIB 918</strain>
    </source>
</reference>
<accession>A0A0J9XD99</accession>
<feature type="compositionally biased region" description="Polar residues" evidence="2">
    <location>
        <begin position="436"/>
        <end position="451"/>
    </location>
</feature>
<keyword evidence="4" id="KW-1185">Reference proteome</keyword>
<keyword evidence="1" id="KW-0175">Coiled coil</keyword>
<feature type="compositionally biased region" description="Polar residues" evidence="2">
    <location>
        <begin position="517"/>
        <end position="536"/>
    </location>
</feature>
<feature type="coiled-coil region" evidence="1">
    <location>
        <begin position="338"/>
        <end position="379"/>
    </location>
</feature>
<evidence type="ECO:0000256" key="2">
    <source>
        <dbReference type="SAM" id="MobiDB-lite"/>
    </source>
</evidence>
<feature type="region of interest" description="Disordered" evidence="2">
    <location>
        <begin position="587"/>
        <end position="648"/>
    </location>
</feature>
<feature type="region of interest" description="Disordered" evidence="2">
    <location>
        <begin position="1"/>
        <end position="97"/>
    </location>
</feature>
<comment type="caution">
    <text evidence="3">The sequence shown here is derived from an EMBL/GenBank/DDBJ whole genome shotgun (WGS) entry which is preliminary data.</text>
</comment>
<gene>
    <name evidence="3" type="ORF">BN980_GECA10s02045g</name>
</gene>
<dbReference type="Proteomes" id="UP000242525">
    <property type="component" value="Unassembled WGS sequence"/>
</dbReference>
<evidence type="ECO:0000313" key="4">
    <source>
        <dbReference type="Proteomes" id="UP000242525"/>
    </source>
</evidence>
<feature type="region of interest" description="Disordered" evidence="2">
    <location>
        <begin position="379"/>
        <end position="453"/>
    </location>
</feature>
<feature type="compositionally biased region" description="Low complexity" evidence="2">
    <location>
        <begin position="286"/>
        <end position="309"/>
    </location>
</feature>
<feature type="region of interest" description="Disordered" evidence="2">
    <location>
        <begin position="517"/>
        <end position="547"/>
    </location>
</feature>